<name>A0A1D9GBL9_MOOP1</name>
<dbReference type="EMBL" id="CP017708">
    <property type="protein sequence ID" value="AOY85039.2"/>
    <property type="molecule type" value="Genomic_DNA"/>
</dbReference>
<dbReference type="Proteomes" id="UP000176944">
    <property type="component" value="Chromosome"/>
</dbReference>
<organism evidence="1 2">
    <name type="scientific">Moorena producens (strain JHB)</name>
    <dbReference type="NCBI Taxonomy" id="1454205"/>
    <lineage>
        <taxon>Bacteria</taxon>
        <taxon>Bacillati</taxon>
        <taxon>Cyanobacteriota</taxon>
        <taxon>Cyanophyceae</taxon>
        <taxon>Coleofasciculales</taxon>
        <taxon>Coleofasciculaceae</taxon>
        <taxon>Moorena</taxon>
    </lineage>
</organism>
<dbReference type="InterPro" id="IPR036583">
    <property type="entry name" value="23S_rRNA_IVS_sf"/>
</dbReference>
<reference evidence="2" key="1">
    <citation type="submission" date="2016-10" db="EMBL/GenBank/DDBJ databases">
        <title>Comparative genomics uncovers the prolific and rare metabolic potential of the cyanobacterial genus Moorea.</title>
        <authorList>
            <person name="Leao T."/>
            <person name="Castelao G."/>
            <person name="Korobeynikov A."/>
            <person name="Monroe E.A."/>
            <person name="Podell S."/>
            <person name="Glukhov E."/>
            <person name="Allen E."/>
            <person name="Gerwick W.H."/>
            <person name="Gerwick L."/>
        </authorList>
    </citation>
    <scope>NUCLEOTIDE SEQUENCE [LARGE SCALE GENOMIC DNA]</scope>
    <source>
        <strain evidence="2">JHB</strain>
    </source>
</reference>
<accession>A0A1D9GBL9</accession>
<dbReference type="PANTHER" id="PTHR38471:SF2">
    <property type="entry name" value="FOUR HELIX BUNDLE PROTEIN"/>
    <property type="match status" value="1"/>
</dbReference>
<dbReference type="PANTHER" id="PTHR38471">
    <property type="entry name" value="FOUR HELIX BUNDLE PROTEIN"/>
    <property type="match status" value="1"/>
</dbReference>
<sequence>MVEVKSYRDLKVWNRAMDLVILCYQLTSKLPKTEIYGLSSQIKRAAVSIPANIAEGKGRQHLGDYIHHLSIANGSLKELETHLLITRRLSYLENSDLKPVLELSDEIGRMLNSLMEKLKDKKKN</sequence>
<gene>
    <name evidence="1" type="ORF">BJP36_34685</name>
</gene>
<dbReference type="Gene3D" id="1.20.1440.60">
    <property type="entry name" value="23S rRNA-intervening sequence"/>
    <property type="match status" value="1"/>
</dbReference>
<protein>
    <submittedName>
        <fullName evidence="1">Four helix bundle protein</fullName>
    </submittedName>
</protein>
<dbReference type="NCBIfam" id="NF008911">
    <property type="entry name" value="PRK12275.1-2"/>
    <property type="match status" value="1"/>
</dbReference>
<dbReference type="NCBIfam" id="TIGR02436">
    <property type="entry name" value="four helix bundle protein"/>
    <property type="match status" value="1"/>
</dbReference>
<evidence type="ECO:0000313" key="1">
    <source>
        <dbReference type="EMBL" id="AOY85039.2"/>
    </source>
</evidence>
<dbReference type="AlphaFoldDB" id="A0A1D9GBL9"/>
<evidence type="ECO:0000313" key="2">
    <source>
        <dbReference type="Proteomes" id="UP000176944"/>
    </source>
</evidence>
<dbReference type="SUPFAM" id="SSF158446">
    <property type="entry name" value="IVS-encoded protein-like"/>
    <property type="match status" value="1"/>
</dbReference>
<dbReference type="Pfam" id="PF05635">
    <property type="entry name" value="23S_rRNA_IVP"/>
    <property type="match status" value="1"/>
</dbReference>
<dbReference type="InterPro" id="IPR012657">
    <property type="entry name" value="23S_rRNA-intervening_sequence"/>
</dbReference>
<dbReference type="CDD" id="cd16377">
    <property type="entry name" value="23S_rRNA_IVP_like"/>
    <property type="match status" value="1"/>
</dbReference>
<proteinExistence type="predicted"/>